<keyword evidence="2" id="KW-1133">Transmembrane helix</keyword>
<dbReference type="EMBL" id="BIMR01000196">
    <property type="protein sequence ID" value="GCE77321.1"/>
    <property type="molecule type" value="Genomic_DNA"/>
</dbReference>
<evidence type="ECO:0000256" key="1">
    <source>
        <dbReference type="SAM" id="MobiDB-lite"/>
    </source>
</evidence>
<organism evidence="3 4">
    <name type="scientific">Cellulomonas biazotea</name>
    <dbReference type="NCBI Taxonomy" id="1709"/>
    <lineage>
        <taxon>Bacteria</taxon>
        <taxon>Bacillati</taxon>
        <taxon>Actinomycetota</taxon>
        <taxon>Actinomycetes</taxon>
        <taxon>Micrococcales</taxon>
        <taxon>Cellulomonadaceae</taxon>
        <taxon>Cellulomonas</taxon>
    </lineage>
</organism>
<dbReference type="AlphaFoldDB" id="A0A402DT63"/>
<feature type="region of interest" description="Disordered" evidence="1">
    <location>
        <begin position="178"/>
        <end position="236"/>
    </location>
</feature>
<gene>
    <name evidence="3" type="ORF">CBZ_23770</name>
</gene>
<protein>
    <submittedName>
        <fullName evidence="3">Uncharacterized protein</fullName>
    </submittedName>
</protein>
<dbReference type="Proteomes" id="UP000289954">
    <property type="component" value="Unassembled WGS sequence"/>
</dbReference>
<feature type="compositionally biased region" description="Basic and acidic residues" evidence="1">
    <location>
        <begin position="186"/>
        <end position="224"/>
    </location>
</feature>
<keyword evidence="2" id="KW-0472">Membrane</keyword>
<evidence type="ECO:0000313" key="3">
    <source>
        <dbReference type="EMBL" id="GCE77321.1"/>
    </source>
</evidence>
<proteinExistence type="predicted"/>
<accession>A0A402DT63</accession>
<dbReference type="RefSeq" id="WP_130781922.1">
    <property type="nucleotide sequence ID" value="NZ_BIMR01000196.1"/>
</dbReference>
<keyword evidence="4" id="KW-1185">Reference proteome</keyword>
<keyword evidence="2" id="KW-0812">Transmembrane</keyword>
<feature type="transmembrane region" description="Helical" evidence="2">
    <location>
        <begin position="46"/>
        <end position="65"/>
    </location>
</feature>
<sequence>MRWRRAGGTGGGLGRRALAAFDVRPLVALVVAVVVAWAGGFSTSSALLVGLAVAAAVVVLTRIDVAAEPRGDTSRPVRRHGARGEIQELTWAMVGRDRRIGERVLRRVRDVGAVRLARHGLVLGAPDDDAAVLALVGPRAHATLTRRSSPLPTVADVRHTVDVLYALGPHRAADVAVGAGPAGDARPADVRPADVRPADVRPADVRPADVRPADVRPADVRPADPARPTDPGSPRR</sequence>
<dbReference type="OrthoDB" id="5147815at2"/>
<comment type="caution">
    <text evidence="3">The sequence shown here is derived from an EMBL/GenBank/DDBJ whole genome shotgun (WGS) entry which is preliminary data.</text>
</comment>
<name>A0A402DT63_9CELL</name>
<evidence type="ECO:0000313" key="4">
    <source>
        <dbReference type="Proteomes" id="UP000289954"/>
    </source>
</evidence>
<reference evidence="3 4" key="1">
    <citation type="submission" date="2019-01" db="EMBL/GenBank/DDBJ databases">
        <title>Draft genome sequence of Cellulomonas takizawaensis strain TKZ-21.</title>
        <authorList>
            <person name="Yamamura H."/>
            <person name="Hayashi T."/>
            <person name="Hamada M."/>
            <person name="Serisawa Y."/>
            <person name="Matsuyama K."/>
            <person name="Nakagawa Y."/>
            <person name="Otoguro M."/>
            <person name="Yanagida F."/>
            <person name="Hayakawa M."/>
        </authorList>
    </citation>
    <scope>NUCLEOTIDE SEQUENCE [LARGE SCALE GENOMIC DNA]</scope>
    <source>
        <strain evidence="3 4">NBRC12680</strain>
    </source>
</reference>
<evidence type="ECO:0000256" key="2">
    <source>
        <dbReference type="SAM" id="Phobius"/>
    </source>
</evidence>